<evidence type="ECO:0000313" key="2">
    <source>
        <dbReference type="EMBL" id="KAL2650772.1"/>
    </source>
</evidence>
<keyword evidence="3" id="KW-1185">Reference proteome</keyword>
<evidence type="ECO:0000256" key="1">
    <source>
        <dbReference type="SAM" id="MobiDB-lite"/>
    </source>
</evidence>
<dbReference type="Proteomes" id="UP001605036">
    <property type="component" value="Unassembled WGS sequence"/>
</dbReference>
<protein>
    <submittedName>
        <fullName evidence="2">Uncharacterized protein</fullName>
    </submittedName>
</protein>
<feature type="compositionally biased region" description="Polar residues" evidence="1">
    <location>
        <begin position="69"/>
        <end position="83"/>
    </location>
</feature>
<comment type="caution">
    <text evidence="2">The sequence shown here is derived from an EMBL/GenBank/DDBJ whole genome shotgun (WGS) entry which is preliminary data.</text>
</comment>
<organism evidence="2 3">
    <name type="scientific">Riccia fluitans</name>
    <dbReference type="NCBI Taxonomy" id="41844"/>
    <lineage>
        <taxon>Eukaryota</taxon>
        <taxon>Viridiplantae</taxon>
        <taxon>Streptophyta</taxon>
        <taxon>Embryophyta</taxon>
        <taxon>Marchantiophyta</taxon>
        <taxon>Marchantiopsida</taxon>
        <taxon>Marchantiidae</taxon>
        <taxon>Marchantiales</taxon>
        <taxon>Ricciaceae</taxon>
        <taxon>Riccia</taxon>
    </lineage>
</organism>
<name>A0ABD1ZHD3_9MARC</name>
<evidence type="ECO:0000313" key="3">
    <source>
        <dbReference type="Proteomes" id="UP001605036"/>
    </source>
</evidence>
<gene>
    <name evidence="2" type="ORF">R1flu_018900</name>
</gene>
<dbReference type="EMBL" id="JBHFFA010000001">
    <property type="protein sequence ID" value="KAL2650772.1"/>
    <property type="molecule type" value="Genomic_DNA"/>
</dbReference>
<feature type="compositionally biased region" description="Basic and acidic residues" evidence="1">
    <location>
        <begin position="22"/>
        <end position="34"/>
    </location>
</feature>
<feature type="compositionally biased region" description="Polar residues" evidence="1">
    <location>
        <begin position="37"/>
        <end position="54"/>
    </location>
</feature>
<feature type="region of interest" description="Disordered" evidence="1">
    <location>
        <begin position="1"/>
        <end position="83"/>
    </location>
</feature>
<reference evidence="2 3" key="1">
    <citation type="submission" date="2024-09" db="EMBL/GenBank/DDBJ databases">
        <title>Chromosome-scale assembly of Riccia fluitans.</title>
        <authorList>
            <person name="Paukszto L."/>
            <person name="Sawicki J."/>
            <person name="Karawczyk K."/>
            <person name="Piernik-Szablinska J."/>
            <person name="Szczecinska M."/>
            <person name="Mazdziarz M."/>
        </authorList>
    </citation>
    <scope>NUCLEOTIDE SEQUENCE [LARGE SCALE GENOMIC DNA]</scope>
    <source>
        <strain evidence="2">Rf_01</strain>
        <tissue evidence="2">Aerial parts of the thallus</tissue>
    </source>
</reference>
<sequence length="83" mass="9503">MEAEATSHVEADVDYPRNGTFSRERASRRNEQKRHNVQTLRNGSGRKQQLMNNEDANEKSSRSEAGENSMRQNDATTSKLEYT</sequence>
<feature type="compositionally biased region" description="Basic and acidic residues" evidence="1">
    <location>
        <begin position="1"/>
        <end position="15"/>
    </location>
</feature>
<accession>A0ABD1ZHD3</accession>
<dbReference type="AlphaFoldDB" id="A0ABD1ZHD3"/>
<proteinExistence type="predicted"/>
<feature type="compositionally biased region" description="Basic and acidic residues" evidence="1">
    <location>
        <begin position="56"/>
        <end position="65"/>
    </location>
</feature>